<dbReference type="AlphaFoldDB" id="A0A2R8B608"/>
<proteinExistence type="predicted"/>
<evidence type="ECO:0000313" key="5">
    <source>
        <dbReference type="Proteomes" id="UP000244924"/>
    </source>
</evidence>
<dbReference type="EMBL" id="OMOQ01000001">
    <property type="protein sequence ID" value="SPH18034.1"/>
    <property type="molecule type" value="Genomic_DNA"/>
</dbReference>
<dbReference type="InterPro" id="IPR028098">
    <property type="entry name" value="Glyco_trans_4-like_N"/>
</dbReference>
<dbReference type="GO" id="GO:0016757">
    <property type="term" value="F:glycosyltransferase activity"/>
    <property type="evidence" value="ECO:0007669"/>
    <property type="project" value="UniProtKB-KW"/>
</dbReference>
<dbReference type="Gene3D" id="3.40.50.2000">
    <property type="entry name" value="Glycogen Phosphorylase B"/>
    <property type="match status" value="2"/>
</dbReference>
<dbReference type="OrthoDB" id="9790710at2"/>
<dbReference type="Pfam" id="PF00534">
    <property type="entry name" value="Glycos_transf_1"/>
    <property type="match status" value="1"/>
</dbReference>
<reference evidence="4 5" key="1">
    <citation type="submission" date="2018-03" db="EMBL/GenBank/DDBJ databases">
        <authorList>
            <person name="Keele B.F."/>
        </authorList>
    </citation>
    <scope>NUCLEOTIDE SEQUENCE [LARGE SCALE GENOMIC DNA]</scope>
    <source>
        <strain evidence="4 5">CECT 8626</strain>
    </source>
</reference>
<evidence type="ECO:0000259" key="3">
    <source>
        <dbReference type="Pfam" id="PF13439"/>
    </source>
</evidence>
<organism evidence="4 5">
    <name type="scientific">Albidovulum aquaemixtae</name>
    <dbReference type="NCBI Taxonomy" id="1542388"/>
    <lineage>
        <taxon>Bacteria</taxon>
        <taxon>Pseudomonadati</taxon>
        <taxon>Pseudomonadota</taxon>
        <taxon>Alphaproteobacteria</taxon>
        <taxon>Rhodobacterales</taxon>
        <taxon>Paracoccaceae</taxon>
        <taxon>Albidovulum</taxon>
    </lineage>
</organism>
<dbReference type="InterPro" id="IPR001296">
    <property type="entry name" value="Glyco_trans_1"/>
</dbReference>
<protein>
    <submittedName>
        <fullName evidence="4">N-acetyl-alpha-D-glucosaminyl L-malate synthase</fullName>
        <ecNumber evidence="4">2.4.1.-</ecNumber>
    </submittedName>
</protein>
<evidence type="ECO:0000313" key="4">
    <source>
        <dbReference type="EMBL" id="SPH18034.1"/>
    </source>
</evidence>
<dbReference type="SUPFAM" id="SSF53756">
    <property type="entry name" value="UDP-Glycosyltransferase/glycogen phosphorylase"/>
    <property type="match status" value="1"/>
</dbReference>
<dbReference type="Proteomes" id="UP000244924">
    <property type="component" value="Unassembled WGS sequence"/>
</dbReference>
<feature type="domain" description="Glycosyltransferase subfamily 4-like N-terminal" evidence="3">
    <location>
        <begin position="15"/>
        <end position="174"/>
    </location>
</feature>
<feature type="domain" description="Glycosyl transferase family 1" evidence="2">
    <location>
        <begin position="194"/>
        <end position="363"/>
    </location>
</feature>
<dbReference type="PANTHER" id="PTHR46401:SF2">
    <property type="entry name" value="GLYCOSYLTRANSFERASE WBBK-RELATED"/>
    <property type="match status" value="1"/>
</dbReference>
<evidence type="ECO:0000259" key="2">
    <source>
        <dbReference type="Pfam" id="PF00534"/>
    </source>
</evidence>
<evidence type="ECO:0000256" key="1">
    <source>
        <dbReference type="ARBA" id="ARBA00022679"/>
    </source>
</evidence>
<gene>
    <name evidence="4" type="primary">bshA_2</name>
    <name evidence="4" type="ORF">DEA8626_01564</name>
</gene>
<accession>A0A2R8B608</accession>
<dbReference type="EC" id="2.4.1.-" evidence="4"/>
<keyword evidence="5" id="KW-1185">Reference proteome</keyword>
<keyword evidence="1 4" id="KW-0808">Transferase</keyword>
<dbReference type="GO" id="GO:0009103">
    <property type="term" value="P:lipopolysaccharide biosynthetic process"/>
    <property type="evidence" value="ECO:0007669"/>
    <property type="project" value="TreeGrafter"/>
</dbReference>
<sequence>MHVAIDASAWDNDRGFGRFTRSLVAALAARDTGFRYTLLFDRAPERAAPEGVDVVVAGAGQSMSEASSGTSARAGADMLTHSRAAARLDCDLFFFPASYSFYPILSRVPKLVCFHDTIPERFPDLVFPTKRNFRLWQIKTWIAKAQARRILTVSDASAADLSQILRIPRDRIDVTTEGAYEAFRPIEDAARIAAIRDRHGIAEDDKVLLYIGGFNRHKNVLRLIEAMPAVLAAEPLARLVIVGRTTGARFWDNVDELKAGASRDARTSDRITFTGEISDEDMAELLNASHALVMPSLWEGFGLPALEAMACGTPVLSSDRGSLPEVVGDAGLFFDPEDTGALAACAIQLLSDEVLHGRLSAQALARASTFTWEKSAELTEASFGRTVAKG</sequence>
<dbReference type="RefSeq" id="WP_108852417.1">
    <property type="nucleotide sequence ID" value="NZ_OMOQ01000001.1"/>
</dbReference>
<dbReference type="CDD" id="cd03809">
    <property type="entry name" value="GT4_MtfB-like"/>
    <property type="match status" value="1"/>
</dbReference>
<name>A0A2R8B608_9RHOB</name>
<dbReference type="PANTHER" id="PTHR46401">
    <property type="entry name" value="GLYCOSYLTRANSFERASE WBBK-RELATED"/>
    <property type="match status" value="1"/>
</dbReference>
<dbReference type="Pfam" id="PF13439">
    <property type="entry name" value="Glyco_transf_4"/>
    <property type="match status" value="1"/>
</dbReference>
<keyword evidence="4" id="KW-0328">Glycosyltransferase</keyword>